<protein>
    <submittedName>
        <fullName evidence="1">Uncharacterized protein</fullName>
    </submittedName>
</protein>
<evidence type="ECO:0000313" key="2">
    <source>
        <dbReference type="Proteomes" id="UP001164746"/>
    </source>
</evidence>
<dbReference type="Proteomes" id="UP001164746">
    <property type="component" value="Chromosome 12"/>
</dbReference>
<accession>A0ABY7FIN0</accession>
<proteinExistence type="predicted"/>
<gene>
    <name evidence="1" type="ORF">MAR_015919</name>
</gene>
<evidence type="ECO:0000313" key="1">
    <source>
        <dbReference type="EMBL" id="WAR21945.1"/>
    </source>
</evidence>
<reference evidence="1" key="1">
    <citation type="submission" date="2022-11" db="EMBL/GenBank/DDBJ databases">
        <title>Centuries of genome instability and evolution in soft-shell clam transmissible cancer (bioRxiv).</title>
        <authorList>
            <person name="Hart S.F.M."/>
            <person name="Yonemitsu M.A."/>
            <person name="Giersch R.M."/>
            <person name="Beal B.F."/>
            <person name="Arriagada G."/>
            <person name="Davis B.W."/>
            <person name="Ostrander E.A."/>
            <person name="Goff S.P."/>
            <person name="Metzger M.J."/>
        </authorList>
    </citation>
    <scope>NUCLEOTIDE SEQUENCE</scope>
    <source>
        <strain evidence="1">MELC-2E11</strain>
        <tissue evidence="1">Siphon/mantle</tissue>
    </source>
</reference>
<name>A0ABY7FIN0_MYAAR</name>
<sequence length="184" mass="21403">MSVDLEAIVWLSNIAVNETEWFIFEKGVSNLHATHTILEAKFSNIELDLKKLWTFVHEQAKEIALRVNSVEDRVSNLEFSLSTAQSEIDQLHKSEAKTKDDLFYVQSQSMRNNLIFGNIPEPQAETWEQSESTICDFMKSKLKIAEDLANSIKFERVHRMGDYTRTTRYPQKLWQNLCCIKTAR</sequence>
<keyword evidence="2" id="KW-1185">Reference proteome</keyword>
<dbReference type="EMBL" id="CP111023">
    <property type="protein sequence ID" value="WAR21945.1"/>
    <property type="molecule type" value="Genomic_DNA"/>
</dbReference>
<organism evidence="1 2">
    <name type="scientific">Mya arenaria</name>
    <name type="common">Soft-shell clam</name>
    <dbReference type="NCBI Taxonomy" id="6604"/>
    <lineage>
        <taxon>Eukaryota</taxon>
        <taxon>Metazoa</taxon>
        <taxon>Spiralia</taxon>
        <taxon>Lophotrochozoa</taxon>
        <taxon>Mollusca</taxon>
        <taxon>Bivalvia</taxon>
        <taxon>Autobranchia</taxon>
        <taxon>Heteroconchia</taxon>
        <taxon>Euheterodonta</taxon>
        <taxon>Imparidentia</taxon>
        <taxon>Neoheterodontei</taxon>
        <taxon>Myida</taxon>
        <taxon>Myoidea</taxon>
        <taxon>Myidae</taxon>
        <taxon>Mya</taxon>
    </lineage>
</organism>